<accession>K9DEH4</accession>
<protein>
    <submittedName>
        <fullName evidence="1">Uncharacterized protein</fullName>
    </submittedName>
</protein>
<name>K9DEH4_SPHYA</name>
<keyword evidence="2" id="KW-1185">Reference proteome</keyword>
<dbReference type="EMBL" id="AGZU01000007">
    <property type="protein sequence ID" value="EKU75850.1"/>
    <property type="molecule type" value="Genomic_DNA"/>
</dbReference>
<dbReference type="Proteomes" id="UP000009887">
    <property type="component" value="Unassembled WGS sequence"/>
</dbReference>
<comment type="caution">
    <text evidence="1">The sequence shown here is derived from an EMBL/GenBank/DDBJ whole genome shotgun (WGS) entry which is preliminary data.</text>
</comment>
<sequence length="50" mass="5190">MVLDCRNTDANGVGISTKRAAADQESDLHGIPVDAGLDRHDVVKTSGGEP</sequence>
<gene>
    <name evidence="1" type="ORF">HMPREF9718_01202</name>
</gene>
<proteinExistence type="predicted"/>
<evidence type="ECO:0000313" key="2">
    <source>
        <dbReference type="Proteomes" id="UP000009887"/>
    </source>
</evidence>
<reference evidence="1 2" key="1">
    <citation type="submission" date="2012-09" db="EMBL/GenBank/DDBJ databases">
        <title>The Genome Sequence of Sphingobium yanoikuyae ATCC 51230.</title>
        <authorList>
            <consortium name="The Broad Institute Genome Sequencing Platform"/>
            <person name="Earl A."/>
            <person name="Ward D."/>
            <person name="Feldgarden M."/>
            <person name="Gevers D."/>
            <person name="Huys G."/>
            <person name="Walker B."/>
            <person name="Young S.K."/>
            <person name="Zeng Q."/>
            <person name="Gargeya S."/>
            <person name="Fitzgerald M."/>
            <person name="Haas B."/>
            <person name="Abouelleil A."/>
            <person name="Alvarado L."/>
            <person name="Arachchi H.M."/>
            <person name="Berlin A.M."/>
            <person name="Chapman S.B."/>
            <person name="Goldberg J."/>
            <person name="Griggs A."/>
            <person name="Gujja S."/>
            <person name="Hansen M."/>
            <person name="Howarth C."/>
            <person name="Imamovic A."/>
            <person name="Larimer J."/>
            <person name="McCowen C."/>
            <person name="Montmayeur A."/>
            <person name="Murphy C."/>
            <person name="Neiman D."/>
            <person name="Pearson M."/>
            <person name="Priest M."/>
            <person name="Roberts A."/>
            <person name="Saif S."/>
            <person name="Shea T."/>
            <person name="Sisk P."/>
            <person name="Sykes S."/>
            <person name="Wortman J."/>
            <person name="Nusbaum C."/>
            <person name="Birren B."/>
        </authorList>
    </citation>
    <scope>NUCLEOTIDE SEQUENCE [LARGE SCALE GENOMIC DNA]</scope>
    <source>
        <strain evidence="1 2">ATCC 51230</strain>
    </source>
</reference>
<dbReference type="PATRIC" id="fig|883163.3.peg.1231"/>
<evidence type="ECO:0000313" key="1">
    <source>
        <dbReference type="EMBL" id="EKU75850.1"/>
    </source>
</evidence>
<dbReference type="HOGENOM" id="CLU_3122818_0_0_5"/>
<dbReference type="AlphaFoldDB" id="K9DEH4"/>
<organism evidence="1 2">
    <name type="scientific">Sphingobium yanoikuyae ATCC 51230</name>
    <dbReference type="NCBI Taxonomy" id="883163"/>
    <lineage>
        <taxon>Bacteria</taxon>
        <taxon>Pseudomonadati</taxon>
        <taxon>Pseudomonadota</taxon>
        <taxon>Alphaproteobacteria</taxon>
        <taxon>Sphingomonadales</taxon>
        <taxon>Sphingomonadaceae</taxon>
        <taxon>Sphingobium</taxon>
    </lineage>
</organism>